<name>A0A239JA09_9SPHN</name>
<gene>
    <name evidence="7" type="ORF">SAMN06295955_109154</name>
</gene>
<dbReference type="Proteomes" id="UP000198339">
    <property type="component" value="Unassembled WGS sequence"/>
</dbReference>
<feature type="active site" description="Proton donor" evidence="4">
    <location>
        <position position="185"/>
    </location>
</feature>
<dbReference type="PANTHER" id="PTHR12631">
    <property type="entry name" value="ALPHA-L-IDURONIDASE"/>
    <property type="match status" value="1"/>
</dbReference>
<evidence type="ECO:0000313" key="8">
    <source>
        <dbReference type="Proteomes" id="UP000198339"/>
    </source>
</evidence>
<dbReference type="GO" id="GO:0005975">
    <property type="term" value="P:carbohydrate metabolic process"/>
    <property type="evidence" value="ECO:0007669"/>
    <property type="project" value="InterPro"/>
</dbReference>
<feature type="signal peptide" evidence="5">
    <location>
        <begin position="1"/>
        <end position="26"/>
    </location>
</feature>
<dbReference type="InterPro" id="IPR049166">
    <property type="entry name" value="GH39_cat"/>
</dbReference>
<dbReference type="AlphaFoldDB" id="A0A239JA09"/>
<dbReference type="EMBL" id="FZPA01000009">
    <property type="protein sequence ID" value="SNT02731.1"/>
    <property type="molecule type" value="Genomic_DNA"/>
</dbReference>
<dbReference type="InterPro" id="IPR017853">
    <property type="entry name" value="GH"/>
</dbReference>
<dbReference type="Gene3D" id="2.60.40.1500">
    <property type="entry name" value="Glycosyl hydrolase domain, family 39"/>
    <property type="match status" value="1"/>
</dbReference>
<dbReference type="SUPFAM" id="SSF51011">
    <property type="entry name" value="Glycosyl hydrolase domain"/>
    <property type="match status" value="1"/>
</dbReference>
<evidence type="ECO:0000313" key="7">
    <source>
        <dbReference type="EMBL" id="SNT02731.1"/>
    </source>
</evidence>
<dbReference type="InterPro" id="IPR000514">
    <property type="entry name" value="Glyco_hydro_39"/>
</dbReference>
<evidence type="ECO:0000256" key="1">
    <source>
        <dbReference type="ARBA" id="ARBA00008875"/>
    </source>
</evidence>
<comment type="similarity">
    <text evidence="1">Belongs to the glycosyl hydrolase 39 family.</text>
</comment>
<evidence type="ECO:0000259" key="6">
    <source>
        <dbReference type="Pfam" id="PF01229"/>
    </source>
</evidence>
<dbReference type="Gene3D" id="3.20.20.80">
    <property type="entry name" value="Glycosidases"/>
    <property type="match status" value="1"/>
</dbReference>
<dbReference type="SUPFAM" id="SSF51445">
    <property type="entry name" value="(Trans)glycosidases"/>
    <property type="match status" value="1"/>
</dbReference>
<accession>A0A239JA09</accession>
<dbReference type="PANTHER" id="PTHR12631:SF10">
    <property type="entry name" value="BETA-XYLOSIDASE-LIKE PROTEIN-RELATED"/>
    <property type="match status" value="1"/>
</dbReference>
<dbReference type="InterPro" id="IPR049165">
    <property type="entry name" value="GH39_as"/>
</dbReference>
<dbReference type="InterPro" id="IPR051923">
    <property type="entry name" value="Glycosyl_Hydrolase_39"/>
</dbReference>
<feature type="chain" id="PRO_5012241139" evidence="5">
    <location>
        <begin position="27"/>
        <end position="525"/>
    </location>
</feature>
<feature type="domain" description="Glycosyl hydrolases family 39 N-terminal catalytic" evidence="6">
    <location>
        <begin position="34"/>
        <end position="495"/>
    </location>
</feature>
<keyword evidence="5" id="KW-0732">Signal</keyword>
<evidence type="ECO:0000256" key="3">
    <source>
        <dbReference type="ARBA" id="ARBA00023295"/>
    </source>
</evidence>
<protein>
    <submittedName>
        <fullName evidence="7">Xylan 1,4-beta-xylosidase</fullName>
    </submittedName>
</protein>
<evidence type="ECO:0000256" key="2">
    <source>
        <dbReference type="ARBA" id="ARBA00022801"/>
    </source>
</evidence>
<dbReference type="RefSeq" id="WP_245836782.1">
    <property type="nucleotide sequence ID" value="NZ_FZPA01000009.1"/>
</dbReference>
<proteinExistence type="inferred from homology"/>
<keyword evidence="3" id="KW-0326">Glycosidase</keyword>
<dbReference type="GO" id="GO:0004553">
    <property type="term" value="F:hydrolase activity, hydrolyzing O-glycosyl compounds"/>
    <property type="evidence" value="ECO:0007669"/>
    <property type="project" value="InterPro"/>
</dbReference>
<keyword evidence="2" id="KW-0378">Hydrolase</keyword>
<evidence type="ECO:0000256" key="5">
    <source>
        <dbReference type="SAM" id="SignalP"/>
    </source>
</evidence>
<evidence type="ECO:0000256" key="4">
    <source>
        <dbReference type="PIRSR" id="PIRSR600514-1"/>
    </source>
</evidence>
<dbReference type="Pfam" id="PF01229">
    <property type="entry name" value="Glyco_hydro_39"/>
    <property type="match status" value="1"/>
</dbReference>
<dbReference type="PROSITE" id="PS01027">
    <property type="entry name" value="GLYCOSYL_HYDROL_F39"/>
    <property type="match status" value="1"/>
</dbReference>
<reference evidence="7 8" key="1">
    <citation type="submission" date="2017-06" db="EMBL/GenBank/DDBJ databases">
        <authorList>
            <person name="Kim H.J."/>
            <person name="Triplett B.A."/>
        </authorList>
    </citation>
    <scope>NUCLEOTIDE SEQUENCE [LARGE SCALE GENOMIC DNA]</scope>
    <source>
        <strain evidence="7 8">DS15</strain>
    </source>
</reference>
<sequence length="525" mass="59281">MQSLTGKLTVAAMAAIFSLTTVQASAKDARTIAADMNAIAGPMSKAWQDCVGSGHAGLLLRKENQDQMRLVHDETGFKYIRFHGIFTDYTDAYREIDGRPYYNFDRVNQVYREVLKAGFKPMIEVSFMPKDLASTDQTIFYWQGNVSPPKDWAKWSGFITAFVQNLEANFGREEVESWRFEIWNEPNLDGFWVDADQQGYFRLYESTVKAIRGVNPALKVGGPATAGAGWVPEFIAYAEANDLPVDFIATHSYGVAGGFLDEKGQGDNKLVPDRDAVIGDIRKVRGEIEASPRPGLPLYITEWSTSYNPRDPIHDAYLSAPFILNKLKGTEKDAQSMSYWVYSDLFEEPGPPPTPFHGGFGLVNREGIRKSAFFAYKYLNALGSQELRNSDAESWLTREGDNFVGLIWNYTIPDQNESNRPYFTKIHPAAQLAPIELNLSSLEPGSYRLRVYRTGYKANDPYTRYMEWGRPEKLTPEQIAVLQDLTRDAPELDRNVRVGADGSLRRDIPLRTNDVLLVRIEKIAR</sequence>
<keyword evidence="8" id="KW-1185">Reference proteome</keyword>
<organism evidence="7 8">
    <name type="scientific">Sphingopyxis indica</name>
    <dbReference type="NCBI Taxonomy" id="436663"/>
    <lineage>
        <taxon>Bacteria</taxon>
        <taxon>Pseudomonadati</taxon>
        <taxon>Pseudomonadota</taxon>
        <taxon>Alphaproteobacteria</taxon>
        <taxon>Sphingomonadales</taxon>
        <taxon>Sphingomonadaceae</taxon>
        <taxon>Sphingopyxis</taxon>
    </lineage>
</organism>
<dbReference type="PRINTS" id="PR00745">
    <property type="entry name" value="GLHYDRLASE39"/>
</dbReference>